<comment type="caution">
    <text evidence="1">The sequence shown here is derived from an EMBL/GenBank/DDBJ whole genome shotgun (WGS) entry which is preliminary data.</text>
</comment>
<sequence>MGDIIQAICPCGLQSEAIFQGIGFNYYETGYAVEPAYCDTCGIVTGKDISKSFSKCPECRRKMKLYKDELEATKEEQHLIPPYINYQEAKEFWHCPRCKQETLRFESMGCWD</sequence>
<accession>A0ABW6C4J6</accession>
<dbReference type="EMBL" id="JBHUOX010000046">
    <property type="protein sequence ID" value="MFD3003847.1"/>
    <property type="molecule type" value="Genomic_DNA"/>
</dbReference>
<evidence type="ECO:0000313" key="1">
    <source>
        <dbReference type="EMBL" id="MFD3003847.1"/>
    </source>
</evidence>
<dbReference type="RefSeq" id="WP_377492032.1">
    <property type="nucleotide sequence ID" value="NZ_JBHUOX010000046.1"/>
</dbReference>
<gene>
    <name evidence="1" type="ORF">ACFS7Z_26060</name>
</gene>
<keyword evidence="2" id="KW-1185">Reference proteome</keyword>
<dbReference type="Proteomes" id="UP001597641">
    <property type="component" value="Unassembled WGS sequence"/>
</dbReference>
<protein>
    <submittedName>
        <fullName evidence="1">Uncharacterized protein</fullName>
    </submittedName>
</protein>
<name>A0ABW6C4J6_9BACT</name>
<proteinExistence type="predicted"/>
<evidence type="ECO:0000313" key="2">
    <source>
        <dbReference type="Proteomes" id="UP001597641"/>
    </source>
</evidence>
<reference evidence="2" key="1">
    <citation type="journal article" date="2019" name="Int. J. Syst. Evol. Microbiol.">
        <title>The Global Catalogue of Microorganisms (GCM) 10K type strain sequencing project: providing services to taxonomists for standard genome sequencing and annotation.</title>
        <authorList>
            <consortium name="The Broad Institute Genomics Platform"/>
            <consortium name="The Broad Institute Genome Sequencing Center for Infectious Disease"/>
            <person name="Wu L."/>
            <person name="Ma J."/>
        </authorList>
    </citation>
    <scope>NUCLEOTIDE SEQUENCE [LARGE SCALE GENOMIC DNA]</scope>
    <source>
        <strain evidence="2">KCTC 23984</strain>
    </source>
</reference>
<organism evidence="1 2">
    <name type="scientific">Pontibacter toksunensis</name>
    <dbReference type="NCBI Taxonomy" id="1332631"/>
    <lineage>
        <taxon>Bacteria</taxon>
        <taxon>Pseudomonadati</taxon>
        <taxon>Bacteroidota</taxon>
        <taxon>Cytophagia</taxon>
        <taxon>Cytophagales</taxon>
        <taxon>Hymenobacteraceae</taxon>
        <taxon>Pontibacter</taxon>
    </lineage>
</organism>